<dbReference type="STRING" id="1765722.AT728_18375"/>
<feature type="domain" description="Exonuclease VII large subunit C-terminal" evidence="7">
    <location>
        <begin position="129"/>
        <end position="351"/>
    </location>
</feature>
<evidence type="ECO:0000256" key="5">
    <source>
        <dbReference type="HAMAP-Rule" id="MF_00378"/>
    </source>
</evidence>
<dbReference type="OrthoDB" id="9802795at2"/>
<reference evidence="9 10" key="1">
    <citation type="submission" date="2015-12" db="EMBL/GenBank/DDBJ databases">
        <title>Draft genome sequence of Streptomyces silvensis ATCC 53525, a producer of novel hormone antagonists.</title>
        <authorList>
            <person name="Johnston C.W."/>
            <person name="Li Y."/>
            <person name="Magarvey N.A."/>
        </authorList>
    </citation>
    <scope>NUCLEOTIDE SEQUENCE [LARGE SCALE GENOMIC DNA]</scope>
    <source>
        <strain evidence="9 10">ATCC 53525</strain>
    </source>
</reference>
<gene>
    <name evidence="5" type="primary">xseA</name>
    <name evidence="9" type="ORF">AT728_18375</name>
</gene>
<sequence>MALTTSPDAPVPVGEVSRLIGGWIDRLGAVWVEGQITQLSRRPGAGVVFLTLRDPSHDISVSVTCYRQVFDAVADVVSEGARVVVHAKPEWYAPRGQLSLRAAQIKPVGVGELLARLEQLKKSLAAEGLFAPERKKPLPFLPQLVGLVCGRASAAERDVLENARHRWPAVRFEVRNVAVQGVHAVPQVVQAVQELDALPEVDVIVVARGGGSVEDLLPFSDEQLVRTVASCRTPVVSAIGHEPDNPLLDHVADLRASTPTDAAKKVVPDVGEEYERVAFLRDRARRSVTAFLDREERGLAHALARPCMEHPHRMVEEREQQVTAYVERARRTLGHLLDRAQSELTHTHARVVALSPAATLQRGYAVLQKKNDGGAVVRAADEVAPGDELRARVADGEFTVRVEHQVEN</sequence>
<evidence type="ECO:0000313" key="9">
    <source>
        <dbReference type="EMBL" id="KUF16291.1"/>
    </source>
</evidence>
<evidence type="ECO:0000256" key="3">
    <source>
        <dbReference type="ARBA" id="ARBA00022801"/>
    </source>
</evidence>
<dbReference type="PANTHER" id="PTHR30008">
    <property type="entry name" value="EXODEOXYRIBONUCLEASE 7 LARGE SUBUNIT"/>
    <property type="match status" value="1"/>
</dbReference>
<evidence type="ECO:0000313" key="10">
    <source>
        <dbReference type="Proteomes" id="UP000054804"/>
    </source>
</evidence>
<keyword evidence="2 5" id="KW-0540">Nuclease</keyword>
<dbReference type="InterPro" id="IPR003753">
    <property type="entry name" value="Exonuc_VII_L"/>
</dbReference>
<dbReference type="CDD" id="cd04489">
    <property type="entry name" value="ExoVII_LU_OBF"/>
    <property type="match status" value="1"/>
</dbReference>
<comment type="subunit">
    <text evidence="5">Heterooligomer composed of large and small subunits.</text>
</comment>
<comment type="function">
    <text evidence="5">Bidirectionally degrades single-stranded DNA into large acid-insoluble oligonucleotides, which are then degraded further into small acid-soluble oligonucleotides.</text>
</comment>
<keyword evidence="10" id="KW-1185">Reference proteome</keyword>
<dbReference type="HAMAP" id="MF_00378">
    <property type="entry name" value="Exonuc_7_L"/>
    <property type="match status" value="1"/>
</dbReference>
<evidence type="ECO:0000256" key="6">
    <source>
        <dbReference type="RuleBase" id="RU004355"/>
    </source>
</evidence>
<accession>A0A0W7X0D0</accession>
<dbReference type="GO" id="GO:0003676">
    <property type="term" value="F:nucleic acid binding"/>
    <property type="evidence" value="ECO:0007669"/>
    <property type="project" value="InterPro"/>
</dbReference>
<evidence type="ECO:0000259" key="8">
    <source>
        <dbReference type="Pfam" id="PF13742"/>
    </source>
</evidence>
<dbReference type="RefSeq" id="WP_058849768.1">
    <property type="nucleotide sequence ID" value="NZ_LOCL01000039.1"/>
</dbReference>
<keyword evidence="4 5" id="KW-0269">Exonuclease</keyword>
<dbReference type="Pfam" id="PF13742">
    <property type="entry name" value="tRNA_anti_2"/>
    <property type="match status" value="1"/>
</dbReference>
<keyword evidence="3 5" id="KW-0378">Hydrolase</keyword>
<dbReference type="InterPro" id="IPR025824">
    <property type="entry name" value="OB-fold_nuc-bd_dom"/>
</dbReference>
<dbReference type="GO" id="GO:0005737">
    <property type="term" value="C:cytoplasm"/>
    <property type="evidence" value="ECO:0007669"/>
    <property type="project" value="UniProtKB-SubCell"/>
</dbReference>
<dbReference type="AlphaFoldDB" id="A0A0W7X0D0"/>
<dbReference type="PANTHER" id="PTHR30008:SF0">
    <property type="entry name" value="EXODEOXYRIBONUCLEASE 7 LARGE SUBUNIT"/>
    <property type="match status" value="1"/>
</dbReference>
<dbReference type="GO" id="GO:0006308">
    <property type="term" value="P:DNA catabolic process"/>
    <property type="evidence" value="ECO:0007669"/>
    <property type="project" value="UniProtKB-UniRule"/>
</dbReference>
<protein>
    <recommendedName>
        <fullName evidence="5">Exodeoxyribonuclease 7 large subunit</fullName>
        <ecNumber evidence="5">3.1.11.6</ecNumber>
    </recommendedName>
    <alternativeName>
        <fullName evidence="5">Exodeoxyribonuclease VII large subunit</fullName>
        <shortName evidence="5">Exonuclease VII large subunit</shortName>
    </alternativeName>
</protein>
<dbReference type="EC" id="3.1.11.6" evidence="5"/>
<dbReference type="Proteomes" id="UP000054804">
    <property type="component" value="Unassembled WGS sequence"/>
</dbReference>
<comment type="caution">
    <text evidence="9">The sequence shown here is derived from an EMBL/GenBank/DDBJ whole genome shotgun (WGS) entry which is preliminary data.</text>
</comment>
<keyword evidence="1 5" id="KW-0963">Cytoplasm</keyword>
<evidence type="ECO:0000256" key="4">
    <source>
        <dbReference type="ARBA" id="ARBA00022839"/>
    </source>
</evidence>
<comment type="similarity">
    <text evidence="5 6">Belongs to the XseA family.</text>
</comment>
<dbReference type="NCBIfam" id="TIGR00237">
    <property type="entry name" value="xseA"/>
    <property type="match status" value="1"/>
</dbReference>
<evidence type="ECO:0000259" key="7">
    <source>
        <dbReference type="Pfam" id="PF02601"/>
    </source>
</evidence>
<comment type="catalytic activity">
    <reaction evidence="5 6">
        <text>Exonucleolytic cleavage in either 5'- to 3'- or 3'- to 5'-direction to yield nucleoside 5'-phosphates.</text>
        <dbReference type="EC" id="3.1.11.6"/>
    </reaction>
</comment>
<evidence type="ECO:0000256" key="1">
    <source>
        <dbReference type="ARBA" id="ARBA00022490"/>
    </source>
</evidence>
<proteinExistence type="inferred from homology"/>
<dbReference type="InterPro" id="IPR020579">
    <property type="entry name" value="Exonuc_VII_lsu_C"/>
</dbReference>
<name>A0A0W7X0D0_9ACTN</name>
<feature type="domain" description="OB-fold nucleic acid binding" evidence="8">
    <location>
        <begin position="12"/>
        <end position="105"/>
    </location>
</feature>
<dbReference type="GO" id="GO:0009318">
    <property type="term" value="C:exodeoxyribonuclease VII complex"/>
    <property type="evidence" value="ECO:0007669"/>
    <property type="project" value="UniProtKB-UniRule"/>
</dbReference>
<dbReference type="Pfam" id="PF02601">
    <property type="entry name" value="Exonuc_VII_L"/>
    <property type="match status" value="1"/>
</dbReference>
<organism evidence="9 10">
    <name type="scientific">Streptomyces silvensis</name>
    <dbReference type="NCBI Taxonomy" id="1765722"/>
    <lineage>
        <taxon>Bacteria</taxon>
        <taxon>Bacillati</taxon>
        <taxon>Actinomycetota</taxon>
        <taxon>Actinomycetes</taxon>
        <taxon>Kitasatosporales</taxon>
        <taxon>Streptomycetaceae</taxon>
        <taxon>Streptomyces</taxon>
    </lineage>
</organism>
<dbReference type="EMBL" id="LOCL01000039">
    <property type="protein sequence ID" value="KUF16291.1"/>
    <property type="molecule type" value="Genomic_DNA"/>
</dbReference>
<evidence type="ECO:0000256" key="2">
    <source>
        <dbReference type="ARBA" id="ARBA00022722"/>
    </source>
</evidence>
<dbReference type="GO" id="GO:0008855">
    <property type="term" value="F:exodeoxyribonuclease VII activity"/>
    <property type="evidence" value="ECO:0007669"/>
    <property type="project" value="UniProtKB-UniRule"/>
</dbReference>
<comment type="subcellular location">
    <subcellularLocation>
        <location evidence="5 6">Cytoplasm</location>
    </subcellularLocation>
</comment>